<dbReference type="Proteomes" id="UP000789719">
    <property type="component" value="Unassembled WGS sequence"/>
</dbReference>
<comment type="caution">
    <text evidence="1">The sequence shown here is derived from an EMBL/GenBank/DDBJ whole genome shotgun (WGS) entry which is preliminary data.</text>
</comment>
<organism evidence="1 2">
    <name type="scientific">Periweissella ghanensis</name>
    <dbReference type="NCBI Taxonomy" id="467997"/>
    <lineage>
        <taxon>Bacteria</taxon>
        <taxon>Bacillati</taxon>
        <taxon>Bacillota</taxon>
        <taxon>Bacilli</taxon>
        <taxon>Lactobacillales</taxon>
        <taxon>Lactobacillaceae</taxon>
        <taxon>Periweissella</taxon>
    </lineage>
</organism>
<dbReference type="EMBL" id="CAKKNT010000001">
    <property type="protein sequence ID" value="CAH0417739.1"/>
    <property type="molecule type" value="Genomic_DNA"/>
</dbReference>
<accession>A0ABN8BNH1</accession>
<evidence type="ECO:0000313" key="1">
    <source>
        <dbReference type="EMBL" id="CAH0417739.1"/>
    </source>
</evidence>
<gene>
    <name evidence="1" type="ORF">WGH24286_00151</name>
</gene>
<name>A0ABN8BNH1_9LACO</name>
<reference evidence="1 2" key="1">
    <citation type="submission" date="2021-11" db="EMBL/GenBank/DDBJ databases">
        <authorList>
            <person name="Depoorter E."/>
        </authorList>
    </citation>
    <scope>NUCLEOTIDE SEQUENCE [LARGE SCALE GENOMIC DNA]</scope>
    <source>
        <strain evidence="1 2">LMG 24286</strain>
    </source>
</reference>
<keyword evidence="2" id="KW-1185">Reference proteome</keyword>
<evidence type="ECO:0000313" key="2">
    <source>
        <dbReference type="Proteomes" id="UP000789719"/>
    </source>
</evidence>
<protein>
    <submittedName>
        <fullName evidence="1">Uncharacterized protein</fullName>
    </submittedName>
</protein>
<proteinExistence type="predicted"/>
<sequence length="32" mass="3550">MMVASSNGFGLIYITRSYLGWAAETPTLAHKY</sequence>